<dbReference type="OMA" id="HWIIKTW"/>
<dbReference type="Proteomes" id="UP000005237">
    <property type="component" value="Unassembled WGS sequence"/>
</dbReference>
<keyword evidence="1" id="KW-0732">Signal</keyword>
<dbReference type="EnsemblMetazoa" id="CJA03380.1">
    <property type="protein sequence ID" value="CJA03380.1"/>
    <property type="gene ID" value="WBGene00122584"/>
</dbReference>
<sequence>MNSLQLLLLAAIVGYASTQWNLECKIQVKFRNNSHQKVRVDLLIPSLSIMSDPVILTQYKQEKNVNIKGKDCEKKHWVFMIYGWQNNQWVLKKKTQAKFTGNGWFLTAVDEDYSLSILDRHGIACSEGYCG</sequence>
<dbReference type="AlphaFoldDB" id="A0A8R1DI12"/>
<name>A0A8R1DI12_CAEJA</name>
<accession>A0A8R1DI12</accession>
<dbReference type="EnsemblMetazoa" id="CJA03380.2">
    <property type="protein sequence ID" value="CJA03380.2"/>
    <property type="gene ID" value="WBGene00122584"/>
</dbReference>
<protein>
    <submittedName>
        <fullName evidence="2">Uncharacterized protein</fullName>
    </submittedName>
</protein>
<reference evidence="2" key="2">
    <citation type="submission" date="2022-06" db="UniProtKB">
        <authorList>
            <consortium name="EnsemblMetazoa"/>
        </authorList>
    </citation>
    <scope>IDENTIFICATION</scope>
    <source>
        <strain evidence="2">DF5081</strain>
    </source>
</reference>
<reference evidence="3" key="1">
    <citation type="submission" date="2010-08" db="EMBL/GenBank/DDBJ databases">
        <authorList>
            <consortium name="Caenorhabditis japonica Sequencing Consortium"/>
            <person name="Wilson R.K."/>
        </authorList>
    </citation>
    <scope>NUCLEOTIDE SEQUENCE [LARGE SCALE GENOMIC DNA]</scope>
    <source>
        <strain evidence="3">DF5081</strain>
    </source>
</reference>
<proteinExistence type="predicted"/>
<organism evidence="2 3">
    <name type="scientific">Caenorhabditis japonica</name>
    <dbReference type="NCBI Taxonomy" id="281687"/>
    <lineage>
        <taxon>Eukaryota</taxon>
        <taxon>Metazoa</taxon>
        <taxon>Ecdysozoa</taxon>
        <taxon>Nematoda</taxon>
        <taxon>Chromadorea</taxon>
        <taxon>Rhabditida</taxon>
        <taxon>Rhabditina</taxon>
        <taxon>Rhabditomorpha</taxon>
        <taxon>Rhabditoidea</taxon>
        <taxon>Rhabditidae</taxon>
        <taxon>Peloderinae</taxon>
        <taxon>Caenorhabditis</taxon>
    </lineage>
</organism>
<evidence type="ECO:0000313" key="3">
    <source>
        <dbReference type="Proteomes" id="UP000005237"/>
    </source>
</evidence>
<feature type="chain" id="PRO_5036272500" evidence="1">
    <location>
        <begin position="19"/>
        <end position="131"/>
    </location>
</feature>
<evidence type="ECO:0000256" key="1">
    <source>
        <dbReference type="SAM" id="SignalP"/>
    </source>
</evidence>
<keyword evidence="3" id="KW-1185">Reference proteome</keyword>
<evidence type="ECO:0000313" key="2">
    <source>
        <dbReference type="EnsemblMetazoa" id="CJA03380.1"/>
    </source>
</evidence>
<feature type="signal peptide" evidence="1">
    <location>
        <begin position="1"/>
        <end position="18"/>
    </location>
</feature>